<protein>
    <recommendedName>
        <fullName evidence="1">TyrR-like helix-turn-helix domain-containing protein</fullName>
    </recommendedName>
</protein>
<dbReference type="Proteomes" id="UP000287156">
    <property type="component" value="Unassembled WGS sequence"/>
</dbReference>
<dbReference type="Pfam" id="PF18024">
    <property type="entry name" value="HTH_50"/>
    <property type="match status" value="1"/>
</dbReference>
<gene>
    <name evidence="2" type="ORF">D4T97_018885</name>
</gene>
<keyword evidence="3" id="KW-1185">Reference proteome</keyword>
<dbReference type="InterPro" id="IPR030828">
    <property type="entry name" value="HTH_TyrR"/>
</dbReference>
<comment type="caution">
    <text evidence="2">The sequence shown here is derived from an EMBL/GenBank/DDBJ whole genome shotgun (WGS) entry which is preliminary data.</text>
</comment>
<evidence type="ECO:0000313" key="3">
    <source>
        <dbReference type="Proteomes" id="UP000287156"/>
    </source>
</evidence>
<dbReference type="SUPFAM" id="SSF46689">
    <property type="entry name" value="Homeodomain-like"/>
    <property type="match status" value="1"/>
</dbReference>
<feature type="domain" description="TyrR-like helix-turn-helix" evidence="1">
    <location>
        <begin position="7"/>
        <end position="53"/>
    </location>
</feature>
<dbReference type="InterPro" id="IPR009057">
    <property type="entry name" value="Homeodomain-like_sf"/>
</dbReference>
<evidence type="ECO:0000259" key="1">
    <source>
        <dbReference type="Pfam" id="PF18024"/>
    </source>
</evidence>
<name>A0A429XTU5_9BACI</name>
<dbReference type="NCBIfam" id="TIGR04381">
    <property type="entry name" value="HTH_TypR"/>
    <property type="match status" value="1"/>
</dbReference>
<evidence type="ECO:0000313" key="2">
    <source>
        <dbReference type="EMBL" id="RST71237.1"/>
    </source>
</evidence>
<organism evidence="2 3">
    <name type="scientific">Siminovitchia acidinfaciens</name>
    <dbReference type="NCBI Taxonomy" id="2321395"/>
    <lineage>
        <taxon>Bacteria</taxon>
        <taxon>Bacillati</taxon>
        <taxon>Bacillota</taxon>
        <taxon>Bacilli</taxon>
        <taxon>Bacillales</taxon>
        <taxon>Bacillaceae</taxon>
        <taxon>Siminovitchia</taxon>
    </lineage>
</organism>
<proteinExistence type="predicted"/>
<dbReference type="GO" id="GO:0003677">
    <property type="term" value="F:DNA binding"/>
    <property type="evidence" value="ECO:0007669"/>
    <property type="project" value="UniProtKB-KW"/>
</dbReference>
<dbReference type="EMBL" id="QYTV02000013">
    <property type="protein sequence ID" value="RST71237.1"/>
    <property type="molecule type" value="Genomic_DNA"/>
</dbReference>
<dbReference type="Gene3D" id="1.10.10.60">
    <property type="entry name" value="Homeodomain-like"/>
    <property type="match status" value="1"/>
</dbReference>
<sequence>MKGIVPLNDAVESVEKQLLETAIARYKTSRKIAAALKVNQTTVIRKLKKYGLSTKGKSLFAE</sequence>
<accession>A0A429XTU5</accession>
<reference evidence="2" key="1">
    <citation type="submission" date="2018-12" db="EMBL/GenBank/DDBJ databases">
        <authorList>
            <person name="Sun L."/>
            <person name="Chen Z."/>
        </authorList>
    </citation>
    <scope>NUCLEOTIDE SEQUENCE [LARGE SCALE GENOMIC DNA]</scope>
    <source>
        <strain evidence="2">3-2-2</strain>
    </source>
</reference>
<dbReference type="AlphaFoldDB" id="A0A429XTU5"/>